<evidence type="ECO:0000256" key="2">
    <source>
        <dbReference type="ARBA" id="ARBA00022824"/>
    </source>
</evidence>
<keyword evidence="6" id="KW-1185">Reference proteome</keyword>
<keyword evidence="4" id="KW-0812">Transmembrane</keyword>
<evidence type="ECO:0000313" key="5">
    <source>
        <dbReference type="Ensembl" id="ENSSVLP00005010750.1"/>
    </source>
</evidence>
<feature type="transmembrane region" description="Helical" evidence="4">
    <location>
        <begin position="12"/>
        <end position="34"/>
    </location>
</feature>
<evidence type="ECO:0000256" key="3">
    <source>
        <dbReference type="ARBA" id="ARBA00043952"/>
    </source>
</evidence>
<accession>A0A8D2CPL8</accession>
<sequence>MILFTEHQLWVSYFLITRGMIYGAIVEPLSVGSMTDIYGHRRSVAFLPYRVNRQYILEGLAFSFLFTMRGLGFTILDPSNATKIPKLNRFVLVLVGFIWTLSIFFMARVFMRIKPLGYLIG</sequence>
<feature type="transmembrane region" description="Helical" evidence="4">
    <location>
        <begin position="55"/>
        <end position="75"/>
    </location>
</feature>
<dbReference type="OrthoDB" id="10256333at2759"/>
<feature type="transmembrane region" description="Helical" evidence="4">
    <location>
        <begin position="87"/>
        <end position="107"/>
    </location>
</feature>
<dbReference type="PANTHER" id="PTHR13160">
    <property type="entry name" value="OLIGOSACCHARYLTRANSFERASE COMPLEX SUBUNIT OSTC"/>
    <property type="match status" value="1"/>
</dbReference>
<dbReference type="Ensembl" id="ENSSVLT00005011892.1">
    <property type="protein sequence ID" value="ENSSVLP00005010750.1"/>
    <property type="gene ID" value="ENSSVLG00005008554.1"/>
</dbReference>
<comment type="subcellular location">
    <subcellularLocation>
        <location evidence="1">Endoplasmic reticulum</location>
    </subcellularLocation>
    <subcellularLocation>
        <location evidence="4">Membrane</location>
        <topology evidence="4">Multi-pass membrane protein</topology>
    </subcellularLocation>
</comment>
<keyword evidence="4" id="KW-1133">Transmembrane helix</keyword>
<proteinExistence type="inferred from homology"/>
<name>A0A8D2CPL8_SCIVU</name>
<dbReference type="Proteomes" id="UP000694564">
    <property type="component" value="Chromosome 1"/>
</dbReference>
<comment type="function">
    <text evidence="4">Subunit of STT3A-containing oligosaccharyl transferase (OST-A) complex that catalyzes the initial transfer of a defined glycan (Glc(3)Man(9)GlcNAc(2) in eukaryotes) from the lipid carrier dolichol-pyrophosphate to an asparagine residue within an Asn-X-Ser/Thr consensus motif in nascent polypeptide chains, the first step in protein N-glycosylation. N-glycosylation occurs cotranslationally and the complex associates with the Sec61 complex at the channel-forming translocon complex that mediates protein translocation across the endoplasmic reticulum (ER). Within the OST-A complex, acts as an adapter that anchors the OST-A complex to the Sec61 complex. May be involved in N-glycosylation of APP (amyloid-beta precursor protein). Can modulate gamma-secretase cleavage of APP by enhancing endoprotelysis of PSEN1.</text>
</comment>
<comment type="subunit">
    <text evidence="4">Component of the oligosaccharyltransferase (OST) complex.</text>
</comment>
<comment type="pathway">
    <text evidence="3">Protein modification.</text>
</comment>
<comment type="similarity">
    <text evidence="4">Belongs to the OSTC family.</text>
</comment>
<protein>
    <recommendedName>
        <fullName evidence="4">Oligosaccharyltransferase complex subunit</fullName>
    </recommendedName>
</protein>
<organism evidence="5 6">
    <name type="scientific">Sciurus vulgaris</name>
    <name type="common">Eurasian red squirrel</name>
    <dbReference type="NCBI Taxonomy" id="55149"/>
    <lineage>
        <taxon>Eukaryota</taxon>
        <taxon>Metazoa</taxon>
        <taxon>Chordata</taxon>
        <taxon>Craniata</taxon>
        <taxon>Vertebrata</taxon>
        <taxon>Euteleostomi</taxon>
        <taxon>Mammalia</taxon>
        <taxon>Eutheria</taxon>
        <taxon>Euarchontoglires</taxon>
        <taxon>Glires</taxon>
        <taxon>Rodentia</taxon>
        <taxon>Sciuromorpha</taxon>
        <taxon>Sciuridae</taxon>
        <taxon>Sciurinae</taxon>
        <taxon>Sciurini</taxon>
        <taxon>Sciurus</taxon>
    </lineage>
</organism>
<dbReference type="GO" id="GO:0008250">
    <property type="term" value="C:oligosaccharyltransferase complex"/>
    <property type="evidence" value="ECO:0007669"/>
    <property type="project" value="UniProtKB-UniRule"/>
</dbReference>
<reference evidence="5" key="3">
    <citation type="submission" date="2025-09" db="UniProtKB">
        <authorList>
            <consortium name="Ensembl"/>
        </authorList>
    </citation>
    <scope>IDENTIFICATION</scope>
</reference>
<keyword evidence="2" id="KW-0256">Endoplasmic reticulum</keyword>
<dbReference type="GeneTree" id="ENSGT00390000001376"/>
<evidence type="ECO:0000256" key="4">
    <source>
        <dbReference type="RuleBase" id="RU366060"/>
    </source>
</evidence>
<evidence type="ECO:0000313" key="6">
    <source>
        <dbReference type="Proteomes" id="UP000694564"/>
    </source>
</evidence>
<evidence type="ECO:0000256" key="1">
    <source>
        <dbReference type="ARBA" id="ARBA00004240"/>
    </source>
</evidence>
<reference evidence="5" key="2">
    <citation type="submission" date="2025-08" db="UniProtKB">
        <authorList>
            <consortium name="Ensembl"/>
        </authorList>
    </citation>
    <scope>IDENTIFICATION</scope>
</reference>
<keyword evidence="4" id="KW-0472">Membrane</keyword>
<dbReference type="AlphaFoldDB" id="A0A8D2CPL8"/>
<dbReference type="PANTHER" id="PTHR13160:SF9">
    <property type="entry name" value="OLIGOSACCHARYLTRANSFERASE COMPLEX SUBUNIT OSTC"/>
    <property type="match status" value="1"/>
</dbReference>
<dbReference type="InterPro" id="IPR042416">
    <property type="entry name" value="OSTC"/>
</dbReference>
<reference evidence="5" key="1">
    <citation type="submission" date="2020-06" db="EMBL/GenBank/DDBJ databases">
        <authorList>
            <consortium name="Wellcome Sanger Institute Data Sharing"/>
        </authorList>
    </citation>
    <scope>NUCLEOTIDE SEQUENCE [LARGE SCALE GENOMIC DNA]</scope>
</reference>